<dbReference type="RefSeq" id="WP_281912675.1">
    <property type="nucleotide sequence ID" value="NZ_AP026966.1"/>
</dbReference>
<proteinExistence type="predicted"/>
<feature type="chain" id="PRO_5046845262" description="PEP-CTERM sorting domain-containing protein" evidence="1">
    <location>
        <begin position="23"/>
        <end position="185"/>
    </location>
</feature>
<evidence type="ECO:0000313" key="3">
    <source>
        <dbReference type="Proteomes" id="UP001163336"/>
    </source>
</evidence>
<accession>A0ABM8C2K4</accession>
<dbReference type="Proteomes" id="UP001163336">
    <property type="component" value="Chromosome"/>
</dbReference>
<organism evidence="2 3">
    <name type="scientific">Massilia varians</name>
    <dbReference type="NCBI Taxonomy" id="457921"/>
    <lineage>
        <taxon>Bacteria</taxon>
        <taxon>Pseudomonadati</taxon>
        <taxon>Pseudomonadota</taxon>
        <taxon>Betaproteobacteria</taxon>
        <taxon>Burkholderiales</taxon>
        <taxon>Oxalobacteraceae</taxon>
        <taxon>Telluria group</taxon>
        <taxon>Massilia</taxon>
    </lineage>
</organism>
<keyword evidence="1" id="KW-0732">Signal</keyword>
<reference evidence="2" key="1">
    <citation type="submission" date="2022-11" db="EMBL/GenBank/DDBJ databases">
        <title>Isolation and characterization of PLA-degrading bacterium Massilia sp. from Antarctic soil.</title>
        <authorList>
            <person name="Sato K."/>
            <person name="Gomez-Fuentes C."/>
            <person name="Ahmad S.A."/>
            <person name="Zulkharnain A."/>
        </authorList>
    </citation>
    <scope>NUCLEOTIDE SEQUENCE</scope>
    <source>
        <strain evidence="2">N-3</strain>
    </source>
</reference>
<dbReference type="EMBL" id="AP026966">
    <property type="protein sequence ID" value="BDT57390.1"/>
    <property type="molecule type" value="Genomic_DNA"/>
</dbReference>
<gene>
    <name evidence="2" type="ORF">MasN3_08840</name>
</gene>
<keyword evidence="3" id="KW-1185">Reference proteome</keyword>
<sequence length="185" mass="19541">MKQFFKVAIAAAAFATSTFAQANVIEIKADYKSNTKLVATNASAGFFFDLSLLNLANFTFNKGVDVIESASLTFNLNDNGGTEAYTIQIGSNPIYKSPVMDIPNSGALYTYAVPTADLLSFATTGVLNGSVKRDAGNFTFKTVTLNASIRQAQEGSSAEVPEPLGVTLFGIGMMGLLAARRKAKA</sequence>
<evidence type="ECO:0000313" key="2">
    <source>
        <dbReference type="EMBL" id="BDT57390.1"/>
    </source>
</evidence>
<evidence type="ECO:0000256" key="1">
    <source>
        <dbReference type="SAM" id="SignalP"/>
    </source>
</evidence>
<protein>
    <recommendedName>
        <fullName evidence="4">PEP-CTERM sorting domain-containing protein</fullName>
    </recommendedName>
</protein>
<name>A0ABM8C2K4_9BURK</name>
<evidence type="ECO:0008006" key="4">
    <source>
        <dbReference type="Google" id="ProtNLM"/>
    </source>
</evidence>
<feature type="signal peptide" evidence="1">
    <location>
        <begin position="1"/>
        <end position="22"/>
    </location>
</feature>